<feature type="transmembrane region" description="Helical" evidence="9">
    <location>
        <begin position="60"/>
        <end position="81"/>
    </location>
</feature>
<comment type="similarity">
    <text evidence="7 8">Belongs to the drug/metabolite transporter (DMT) superfamily. Small multidrug resistance (SMR) (TC 2.A.7.1) family.</text>
</comment>
<dbReference type="PANTHER" id="PTHR30561:SF1">
    <property type="entry name" value="MULTIDRUG TRANSPORTER EMRE"/>
    <property type="match status" value="1"/>
</dbReference>
<proteinExistence type="inferred from homology"/>
<evidence type="ECO:0000313" key="11">
    <source>
        <dbReference type="Proteomes" id="UP000663400"/>
    </source>
</evidence>
<dbReference type="Proteomes" id="UP000663400">
    <property type="component" value="Chromosome"/>
</dbReference>
<keyword evidence="2" id="KW-0813">Transport</keyword>
<feature type="transmembrane region" description="Helical" evidence="9">
    <location>
        <begin position="35"/>
        <end position="53"/>
    </location>
</feature>
<reference evidence="10 11" key="1">
    <citation type="submission" date="2021-02" db="EMBL/GenBank/DDBJ databases">
        <title>Lysobacter arenosi sp. nov., isolated from soil of gangwondo yeongwol, south Korea.</title>
        <authorList>
            <person name="Kim K.R."/>
            <person name="Kim K.H."/>
            <person name="Jeon C.O."/>
        </authorList>
    </citation>
    <scope>NUCLEOTIDE SEQUENCE [LARGE SCALE GENOMIC DNA]</scope>
    <source>
        <strain evidence="10 11">R7</strain>
    </source>
</reference>
<dbReference type="InterPro" id="IPR037185">
    <property type="entry name" value="EmrE-like"/>
</dbReference>
<evidence type="ECO:0000256" key="3">
    <source>
        <dbReference type="ARBA" id="ARBA00022475"/>
    </source>
</evidence>
<dbReference type="RefSeq" id="WP_200606959.1">
    <property type="nucleotide sequence ID" value="NZ_CP071517.1"/>
</dbReference>
<keyword evidence="4 8" id="KW-0812">Transmembrane</keyword>
<comment type="subcellular location">
    <subcellularLocation>
        <location evidence="1 8">Cell membrane</location>
        <topology evidence="1 8">Multi-pass membrane protein</topology>
    </subcellularLocation>
</comment>
<evidence type="ECO:0000256" key="2">
    <source>
        <dbReference type="ARBA" id="ARBA00022448"/>
    </source>
</evidence>
<dbReference type="SUPFAM" id="SSF103481">
    <property type="entry name" value="Multidrug resistance efflux transporter EmrE"/>
    <property type="match status" value="1"/>
</dbReference>
<evidence type="ECO:0000256" key="6">
    <source>
        <dbReference type="ARBA" id="ARBA00023136"/>
    </source>
</evidence>
<dbReference type="PANTHER" id="PTHR30561">
    <property type="entry name" value="SMR FAMILY PROTON-DEPENDENT DRUG EFFLUX TRANSPORTER SUGE"/>
    <property type="match status" value="1"/>
</dbReference>
<name>A0ABX7R6D7_9GAMM</name>
<evidence type="ECO:0000313" key="10">
    <source>
        <dbReference type="EMBL" id="QSX73687.1"/>
    </source>
</evidence>
<dbReference type="InterPro" id="IPR000390">
    <property type="entry name" value="Small_drug/metabolite_transptr"/>
</dbReference>
<dbReference type="Gene3D" id="1.10.3730.20">
    <property type="match status" value="1"/>
</dbReference>
<dbReference type="EMBL" id="CP071517">
    <property type="protein sequence ID" value="QSX73687.1"/>
    <property type="molecule type" value="Genomic_DNA"/>
</dbReference>
<evidence type="ECO:0000256" key="4">
    <source>
        <dbReference type="ARBA" id="ARBA00022692"/>
    </source>
</evidence>
<sequence length="112" mass="11361">MASKGLLYLAGAIAAEVVATSALKASEGFTRTGPSIVVAVGYGIAFYLLSLTLKTIPVGLAYAIWSGVGVVLIALIGWLVLKQPLDAAGMVGIGLIVAGVLVIQLFSHSAPH</sequence>
<keyword evidence="11" id="KW-1185">Reference proteome</keyword>
<dbReference type="InterPro" id="IPR045324">
    <property type="entry name" value="Small_multidrug_res"/>
</dbReference>
<dbReference type="Pfam" id="PF00893">
    <property type="entry name" value="Multi_Drug_Res"/>
    <property type="match status" value="1"/>
</dbReference>
<keyword evidence="3" id="KW-1003">Cell membrane</keyword>
<accession>A0ABX7R6D7</accession>
<evidence type="ECO:0000256" key="7">
    <source>
        <dbReference type="ARBA" id="ARBA00038032"/>
    </source>
</evidence>
<protein>
    <submittedName>
        <fullName evidence="10">Multidrug efflux SMR transporter</fullName>
    </submittedName>
</protein>
<keyword evidence="6 9" id="KW-0472">Membrane</keyword>
<evidence type="ECO:0000256" key="9">
    <source>
        <dbReference type="SAM" id="Phobius"/>
    </source>
</evidence>
<organism evidence="10 11">
    <name type="scientific">Lysobacter arenosi</name>
    <dbReference type="NCBI Taxonomy" id="2795387"/>
    <lineage>
        <taxon>Bacteria</taxon>
        <taxon>Pseudomonadati</taxon>
        <taxon>Pseudomonadota</taxon>
        <taxon>Gammaproteobacteria</taxon>
        <taxon>Lysobacterales</taxon>
        <taxon>Lysobacteraceae</taxon>
        <taxon>Lysobacter</taxon>
    </lineage>
</organism>
<gene>
    <name evidence="10" type="ORF">HIV01_010580</name>
</gene>
<feature type="transmembrane region" description="Helical" evidence="9">
    <location>
        <begin position="87"/>
        <end position="106"/>
    </location>
</feature>
<evidence type="ECO:0000256" key="1">
    <source>
        <dbReference type="ARBA" id="ARBA00004651"/>
    </source>
</evidence>
<keyword evidence="5 9" id="KW-1133">Transmembrane helix</keyword>
<evidence type="ECO:0000256" key="5">
    <source>
        <dbReference type="ARBA" id="ARBA00022989"/>
    </source>
</evidence>
<evidence type="ECO:0000256" key="8">
    <source>
        <dbReference type="RuleBase" id="RU003942"/>
    </source>
</evidence>